<feature type="domain" description="FAD-binding PCMH-type" evidence="20">
    <location>
        <begin position="35"/>
        <end position="202"/>
    </location>
</feature>
<comment type="similarity">
    <text evidence="19">Belongs to the MurB family.</text>
</comment>
<keyword evidence="11 19" id="KW-0521">NADP</keyword>
<evidence type="ECO:0000256" key="8">
    <source>
        <dbReference type="ARBA" id="ARBA00022618"/>
    </source>
</evidence>
<dbReference type="Gene3D" id="3.30.465.10">
    <property type="match status" value="1"/>
</dbReference>
<dbReference type="InterPro" id="IPR011601">
    <property type="entry name" value="MurB_C"/>
</dbReference>
<proteinExistence type="inferred from homology"/>
<dbReference type="InterPro" id="IPR003170">
    <property type="entry name" value="MurB"/>
</dbReference>
<gene>
    <name evidence="19" type="primary">murB</name>
    <name evidence="21" type="ORF">CYFUS_007828</name>
</gene>
<reference evidence="21 22" key="1">
    <citation type="submission" date="2017-06" db="EMBL/GenBank/DDBJ databases">
        <title>Sequencing and comparative analysis of myxobacterial genomes.</title>
        <authorList>
            <person name="Rupp O."/>
            <person name="Goesmann A."/>
            <person name="Sogaard-Andersen L."/>
        </authorList>
    </citation>
    <scope>NUCLEOTIDE SEQUENCE [LARGE SCALE GENOMIC DNA]</scope>
    <source>
        <strain evidence="21 22">DSM 52655</strain>
    </source>
</reference>
<dbReference type="InterPro" id="IPR016166">
    <property type="entry name" value="FAD-bd_PCMH"/>
</dbReference>
<dbReference type="PROSITE" id="PS51387">
    <property type="entry name" value="FAD_PCMH"/>
    <property type="match status" value="1"/>
</dbReference>
<dbReference type="Proteomes" id="UP000217257">
    <property type="component" value="Chromosome"/>
</dbReference>
<evidence type="ECO:0000256" key="11">
    <source>
        <dbReference type="ARBA" id="ARBA00022857"/>
    </source>
</evidence>
<dbReference type="GO" id="GO:0051301">
    <property type="term" value="P:cell division"/>
    <property type="evidence" value="ECO:0007669"/>
    <property type="project" value="UniProtKB-KW"/>
</dbReference>
<evidence type="ECO:0000313" key="21">
    <source>
        <dbReference type="EMBL" id="ATB42350.1"/>
    </source>
</evidence>
<dbReference type="NCBIfam" id="NF010480">
    <property type="entry name" value="PRK13905.1"/>
    <property type="match status" value="1"/>
</dbReference>
<dbReference type="InterPro" id="IPR016169">
    <property type="entry name" value="FAD-bd_PCMH_sub2"/>
</dbReference>
<dbReference type="GO" id="GO:0008762">
    <property type="term" value="F:UDP-N-acetylmuramate dehydrogenase activity"/>
    <property type="evidence" value="ECO:0007669"/>
    <property type="project" value="UniProtKB-UniRule"/>
</dbReference>
<keyword evidence="7 19" id="KW-0963">Cytoplasm</keyword>
<dbReference type="InterPro" id="IPR036635">
    <property type="entry name" value="MurB_C_sf"/>
</dbReference>
<evidence type="ECO:0000256" key="19">
    <source>
        <dbReference type="HAMAP-Rule" id="MF_00037"/>
    </source>
</evidence>
<evidence type="ECO:0000313" key="22">
    <source>
        <dbReference type="Proteomes" id="UP000217257"/>
    </source>
</evidence>
<feature type="active site" description="Proton donor" evidence="19">
    <location>
        <position position="231"/>
    </location>
</feature>
<dbReference type="Gene3D" id="3.30.43.10">
    <property type="entry name" value="Uridine Diphospho-n-acetylenolpyruvylglucosamine Reductase, domain 2"/>
    <property type="match status" value="1"/>
</dbReference>
<evidence type="ECO:0000259" key="20">
    <source>
        <dbReference type="PROSITE" id="PS51387"/>
    </source>
</evidence>
<dbReference type="InterPro" id="IPR016167">
    <property type="entry name" value="FAD-bd_PCMH_sub1"/>
</dbReference>
<evidence type="ECO:0000256" key="3">
    <source>
        <dbReference type="ARBA" id="ARBA00004496"/>
    </source>
</evidence>
<evidence type="ECO:0000256" key="15">
    <source>
        <dbReference type="ARBA" id="ARBA00023306"/>
    </source>
</evidence>
<dbReference type="InterPro" id="IPR036318">
    <property type="entry name" value="FAD-bd_PCMH-like_sf"/>
</dbReference>
<comment type="pathway">
    <text evidence="4 19">Cell wall biogenesis; peptidoglycan biosynthesis.</text>
</comment>
<organism evidence="21 22">
    <name type="scientific">Cystobacter fuscus</name>
    <dbReference type="NCBI Taxonomy" id="43"/>
    <lineage>
        <taxon>Bacteria</taxon>
        <taxon>Pseudomonadati</taxon>
        <taxon>Myxococcota</taxon>
        <taxon>Myxococcia</taxon>
        <taxon>Myxococcales</taxon>
        <taxon>Cystobacterineae</taxon>
        <taxon>Archangiaceae</taxon>
        <taxon>Cystobacter</taxon>
    </lineage>
</organism>
<dbReference type="HAMAP" id="MF_00037">
    <property type="entry name" value="MurB"/>
    <property type="match status" value="1"/>
</dbReference>
<evidence type="ECO:0000256" key="17">
    <source>
        <dbReference type="ARBA" id="ARBA00031026"/>
    </source>
</evidence>
<keyword evidence="10 19" id="KW-0274">FAD</keyword>
<comment type="cofactor">
    <cofactor evidence="1 19">
        <name>FAD</name>
        <dbReference type="ChEBI" id="CHEBI:57692"/>
    </cofactor>
</comment>
<keyword evidence="8 19" id="KW-0132">Cell division</keyword>
<evidence type="ECO:0000256" key="5">
    <source>
        <dbReference type="ARBA" id="ARBA00012518"/>
    </source>
</evidence>
<dbReference type="GO" id="GO:0005829">
    <property type="term" value="C:cytosol"/>
    <property type="evidence" value="ECO:0007669"/>
    <property type="project" value="TreeGrafter"/>
</dbReference>
<dbReference type="Pfam" id="PF01565">
    <property type="entry name" value="FAD_binding_4"/>
    <property type="match status" value="1"/>
</dbReference>
<comment type="function">
    <text evidence="2 19">Cell wall formation.</text>
</comment>
<protein>
    <recommendedName>
        <fullName evidence="6 19">UDP-N-acetylenolpyruvoylglucosamine reductase</fullName>
        <ecNumber evidence="5 19">1.3.1.98</ecNumber>
    </recommendedName>
    <alternativeName>
        <fullName evidence="17 19">UDP-N-acetylmuramate dehydrogenase</fullName>
    </alternativeName>
</protein>
<dbReference type="SUPFAM" id="SSF56194">
    <property type="entry name" value="Uridine diphospho-N-Acetylenolpyruvylglucosamine reductase, MurB, C-terminal domain"/>
    <property type="match status" value="1"/>
</dbReference>
<dbReference type="InterPro" id="IPR006094">
    <property type="entry name" value="Oxid_FAD_bind_N"/>
</dbReference>
<evidence type="ECO:0000256" key="4">
    <source>
        <dbReference type="ARBA" id="ARBA00004752"/>
    </source>
</evidence>
<evidence type="ECO:0000256" key="18">
    <source>
        <dbReference type="ARBA" id="ARBA00048914"/>
    </source>
</evidence>
<feature type="active site" evidence="19">
    <location>
        <position position="301"/>
    </location>
</feature>
<name>A0A250JFG8_9BACT</name>
<dbReference type="GO" id="GO:0009252">
    <property type="term" value="P:peptidoglycan biosynthetic process"/>
    <property type="evidence" value="ECO:0007669"/>
    <property type="project" value="UniProtKB-UniRule"/>
</dbReference>
<evidence type="ECO:0000256" key="16">
    <source>
        <dbReference type="ARBA" id="ARBA00023316"/>
    </source>
</evidence>
<evidence type="ECO:0000256" key="1">
    <source>
        <dbReference type="ARBA" id="ARBA00001974"/>
    </source>
</evidence>
<dbReference type="UniPathway" id="UPA00219"/>
<dbReference type="EMBL" id="CP022098">
    <property type="protein sequence ID" value="ATB42350.1"/>
    <property type="molecule type" value="Genomic_DNA"/>
</dbReference>
<evidence type="ECO:0000256" key="13">
    <source>
        <dbReference type="ARBA" id="ARBA00022984"/>
    </source>
</evidence>
<comment type="subcellular location">
    <subcellularLocation>
        <location evidence="3 19">Cytoplasm</location>
    </subcellularLocation>
</comment>
<comment type="catalytic activity">
    <reaction evidence="18 19">
        <text>UDP-N-acetyl-alpha-D-muramate + NADP(+) = UDP-N-acetyl-3-O-(1-carboxyvinyl)-alpha-D-glucosamine + NADPH + H(+)</text>
        <dbReference type="Rhea" id="RHEA:12248"/>
        <dbReference type="ChEBI" id="CHEBI:15378"/>
        <dbReference type="ChEBI" id="CHEBI:57783"/>
        <dbReference type="ChEBI" id="CHEBI:58349"/>
        <dbReference type="ChEBI" id="CHEBI:68483"/>
        <dbReference type="ChEBI" id="CHEBI:70757"/>
        <dbReference type="EC" id="1.3.1.98"/>
    </reaction>
</comment>
<keyword evidence="15 19" id="KW-0131">Cell cycle</keyword>
<evidence type="ECO:0000256" key="12">
    <source>
        <dbReference type="ARBA" id="ARBA00022960"/>
    </source>
</evidence>
<dbReference type="GO" id="GO:0071949">
    <property type="term" value="F:FAD binding"/>
    <property type="evidence" value="ECO:0007669"/>
    <property type="project" value="InterPro"/>
</dbReference>
<dbReference type="PANTHER" id="PTHR21071:SF4">
    <property type="entry name" value="UDP-N-ACETYLENOLPYRUVOYLGLUCOSAMINE REDUCTASE"/>
    <property type="match status" value="1"/>
</dbReference>
<dbReference type="PANTHER" id="PTHR21071">
    <property type="entry name" value="UDP-N-ACETYLENOLPYRUVOYLGLUCOSAMINE REDUCTASE"/>
    <property type="match status" value="1"/>
</dbReference>
<dbReference type="AlphaFoldDB" id="A0A250JFG8"/>
<evidence type="ECO:0000256" key="10">
    <source>
        <dbReference type="ARBA" id="ARBA00022827"/>
    </source>
</evidence>
<feature type="active site" evidence="19">
    <location>
        <position position="182"/>
    </location>
</feature>
<dbReference type="Pfam" id="PF02873">
    <property type="entry name" value="MurB_C"/>
    <property type="match status" value="1"/>
</dbReference>
<evidence type="ECO:0000256" key="6">
    <source>
        <dbReference type="ARBA" id="ARBA00015188"/>
    </source>
</evidence>
<dbReference type="GO" id="GO:0071555">
    <property type="term" value="P:cell wall organization"/>
    <property type="evidence" value="ECO:0007669"/>
    <property type="project" value="UniProtKB-KW"/>
</dbReference>
<sequence length="310" mass="32364">MVAVLSSSLPDRVGRLSGCDVTAGAPLAPLTSVRVGGPAEALVRPRSPEALLALLRLVREEGVPLTVLGGGANTLVGDGGIAGVTVKLPGDLFPEVADVGAEAGRLTLGAGSAIVRLCNVMRAQGLVGAEFLAGIPGTLGGAVTMNAGTKNGECFRVVEAVEVATADGLGWLTKSDIPHGYRHTELPRGGVVTRVRFLLRKGDLEASKKVMDEDLAYRKRSQPLSQPNFGSVFANPPGDFAGRLIESVNLKGHIIGRAQVSLLHANWIVNLGGATARDVLSLLTLMQERVKQERGVVLQPEVKRVGVFLP</sequence>
<keyword evidence="13 19" id="KW-0573">Peptidoglycan synthesis</keyword>
<dbReference type="KEGG" id="cfus:CYFUS_007828"/>
<evidence type="ECO:0000256" key="2">
    <source>
        <dbReference type="ARBA" id="ARBA00003921"/>
    </source>
</evidence>
<dbReference type="EC" id="1.3.1.98" evidence="5 19"/>
<dbReference type="RefSeq" id="WP_095989914.1">
    <property type="nucleotide sequence ID" value="NZ_CP022098.1"/>
</dbReference>
<dbReference type="Gene3D" id="3.90.78.10">
    <property type="entry name" value="UDP-N-acetylenolpyruvoylglucosamine reductase, C-terminal domain"/>
    <property type="match status" value="1"/>
</dbReference>
<dbReference type="NCBIfam" id="TIGR00179">
    <property type="entry name" value="murB"/>
    <property type="match status" value="1"/>
</dbReference>
<dbReference type="GO" id="GO:0008360">
    <property type="term" value="P:regulation of cell shape"/>
    <property type="evidence" value="ECO:0007669"/>
    <property type="project" value="UniProtKB-KW"/>
</dbReference>
<keyword evidence="14 19" id="KW-0560">Oxidoreductase</keyword>
<dbReference type="SUPFAM" id="SSF56176">
    <property type="entry name" value="FAD-binding/transporter-associated domain-like"/>
    <property type="match status" value="1"/>
</dbReference>
<keyword evidence="16 19" id="KW-0961">Cell wall biogenesis/degradation</keyword>
<keyword evidence="9 19" id="KW-0285">Flavoprotein</keyword>
<evidence type="ECO:0000256" key="9">
    <source>
        <dbReference type="ARBA" id="ARBA00022630"/>
    </source>
</evidence>
<evidence type="ECO:0000256" key="14">
    <source>
        <dbReference type="ARBA" id="ARBA00023002"/>
    </source>
</evidence>
<accession>A0A250JFG8</accession>
<evidence type="ECO:0000256" key="7">
    <source>
        <dbReference type="ARBA" id="ARBA00022490"/>
    </source>
</evidence>
<keyword evidence="12 19" id="KW-0133">Cell shape</keyword>